<dbReference type="Pfam" id="PF13193">
    <property type="entry name" value="AMP-binding_C"/>
    <property type="match status" value="1"/>
</dbReference>
<dbReference type="PANTHER" id="PTHR43767:SF7">
    <property type="entry name" value="MEDIUM_LONG-CHAIN-FATTY-ACID--COA LIGASE FADD8"/>
    <property type="match status" value="1"/>
</dbReference>
<dbReference type="InterPro" id="IPR000873">
    <property type="entry name" value="AMP-dep_synth/lig_dom"/>
</dbReference>
<dbReference type="GO" id="GO:0004467">
    <property type="term" value="F:long-chain fatty acid-CoA ligase activity"/>
    <property type="evidence" value="ECO:0007669"/>
    <property type="project" value="UniProtKB-EC"/>
</dbReference>
<gene>
    <name evidence="3" type="primary">fadD_6</name>
    <name evidence="3" type="ORF">LMG26411_07248</name>
</gene>
<dbReference type="InterPro" id="IPR020845">
    <property type="entry name" value="AMP-binding_CS"/>
</dbReference>
<dbReference type="PROSITE" id="PS00455">
    <property type="entry name" value="AMP_BINDING"/>
    <property type="match status" value="1"/>
</dbReference>
<sequence>MRISDYFDAVAALHPGLPALIEDDLTLDFAAAQTFVHAAAHALQNDPGLRPGAHIALYAPNDYRVPLLLLAINRADMVWLSAHTRNPVGVNIDVLGRMDCEFIFFHSAYEHLVPQLKQGLNGVRRFICIDRVSEHGPALDAWMAGHWQPFHAGPEDPAAACFLQPTGGTTGPSKAAVHTHRAMEISVLGGIAAYRVDTATRYLAVAPLTHAGGIAALHAMLGGGAVVVMNLTDPAEIFEQIERHGITNLFVPPTLMYSLMAHPRAATTDFRSLKVLLTGAAPVAPEKYREAVRLFGPVVCEGYAQTETLFPLVVKTPQDYLLPDGSFDEAVLRSAGRAARHARVEIMDGEGNLLPAGERGEIVVQTSMAMQGYYRNPAETEAISRHGWRHTGDVGVKDARGYITIVDRLKDMIVSGGFNVYPAQVEAVIAGHDAVLDCVVVGVPDDKWGEAVKAVIQLKPGRSVSADEIAALCRDRLGGVHAPKSVEFWDDLPRSAVGKLLRREVRAKFWTTQWRAI</sequence>
<protein>
    <submittedName>
        <fullName evidence="3">Long-chain-fatty-acid--CoA ligase</fullName>
        <ecNumber evidence="3">6.2.1.3</ecNumber>
    </submittedName>
</protein>
<dbReference type="Gene3D" id="3.30.300.30">
    <property type="match status" value="1"/>
</dbReference>
<dbReference type="InterPro" id="IPR050237">
    <property type="entry name" value="ATP-dep_AMP-bd_enzyme"/>
</dbReference>
<dbReference type="Proteomes" id="UP000672657">
    <property type="component" value="Unassembled WGS sequence"/>
</dbReference>
<dbReference type="SUPFAM" id="SSF56801">
    <property type="entry name" value="Acetyl-CoA synthetase-like"/>
    <property type="match status" value="1"/>
</dbReference>
<dbReference type="Gene3D" id="3.40.50.12780">
    <property type="entry name" value="N-terminal domain of ligase-like"/>
    <property type="match status" value="1"/>
</dbReference>
<dbReference type="InterPro" id="IPR045851">
    <property type="entry name" value="AMP-bd_C_sf"/>
</dbReference>
<keyword evidence="4" id="KW-1185">Reference proteome</keyword>
<dbReference type="Pfam" id="PF00501">
    <property type="entry name" value="AMP-binding"/>
    <property type="match status" value="1"/>
</dbReference>
<dbReference type="EMBL" id="CAJPVI010000072">
    <property type="protein sequence ID" value="CAG2160131.1"/>
    <property type="molecule type" value="Genomic_DNA"/>
</dbReference>
<dbReference type="InterPro" id="IPR025110">
    <property type="entry name" value="AMP-bd_C"/>
</dbReference>
<keyword evidence="3" id="KW-0436">Ligase</keyword>
<evidence type="ECO:0000259" key="1">
    <source>
        <dbReference type="Pfam" id="PF00501"/>
    </source>
</evidence>
<evidence type="ECO:0000313" key="3">
    <source>
        <dbReference type="EMBL" id="CAG2160131.1"/>
    </source>
</evidence>
<name>A0ABM8TUG5_9BURK</name>
<proteinExistence type="predicted"/>
<feature type="domain" description="AMP-binding enzyme C-terminal" evidence="2">
    <location>
        <begin position="424"/>
        <end position="499"/>
    </location>
</feature>
<accession>A0ABM8TUG5</accession>
<comment type="caution">
    <text evidence="3">The sequence shown here is derived from an EMBL/GenBank/DDBJ whole genome shotgun (WGS) entry which is preliminary data.</text>
</comment>
<dbReference type="RefSeq" id="WP_211958009.1">
    <property type="nucleotide sequence ID" value="NZ_CAJPVI010000072.1"/>
</dbReference>
<dbReference type="PANTHER" id="PTHR43767">
    <property type="entry name" value="LONG-CHAIN-FATTY-ACID--COA LIGASE"/>
    <property type="match status" value="1"/>
</dbReference>
<reference evidence="3 4" key="1">
    <citation type="submission" date="2021-03" db="EMBL/GenBank/DDBJ databases">
        <authorList>
            <person name="Peeters C."/>
        </authorList>
    </citation>
    <scope>NUCLEOTIDE SEQUENCE [LARGE SCALE GENOMIC DNA]</scope>
    <source>
        <strain evidence="3 4">LMG 26411</strain>
    </source>
</reference>
<dbReference type="InterPro" id="IPR042099">
    <property type="entry name" value="ANL_N_sf"/>
</dbReference>
<feature type="domain" description="AMP-dependent synthetase/ligase" evidence="1">
    <location>
        <begin position="7"/>
        <end position="374"/>
    </location>
</feature>
<evidence type="ECO:0000313" key="4">
    <source>
        <dbReference type="Proteomes" id="UP000672657"/>
    </source>
</evidence>
<evidence type="ECO:0000259" key="2">
    <source>
        <dbReference type="Pfam" id="PF13193"/>
    </source>
</evidence>
<dbReference type="EC" id="6.2.1.3" evidence="3"/>
<organism evidence="3 4">
    <name type="scientific">Cupriavidus numazuensis</name>
    <dbReference type="NCBI Taxonomy" id="221992"/>
    <lineage>
        <taxon>Bacteria</taxon>
        <taxon>Pseudomonadati</taxon>
        <taxon>Pseudomonadota</taxon>
        <taxon>Betaproteobacteria</taxon>
        <taxon>Burkholderiales</taxon>
        <taxon>Burkholderiaceae</taxon>
        <taxon>Cupriavidus</taxon>
    </lineage>
</organism>